<keyword evidence="1" id="KW-0378">Hydrolase</keyword>
<dbReference type="eggNOG" id="COG0546">
    <property type="taxonomic scope" value="Bacteria"/>
</dbReference>
<name>U7UL23_9FIRM</name>
<dbReference type="PANTHER" id="PTHR43434:SF1">
    <property type="entry name" value="PHOSPHOGLYCOLATE PHOSPHATASE"/>
    <property type="match status" value="1"/>
</dbReference>
<dbReference type="Proteomes" id="UP000017090">
    <property type="component" value="Unassembled WGS sequence"/>
</dbReference>
<dbReference type="AlphaFoldDB" id="U7UL23"/>
<dbReference type="PANTHER" id="PTHR43434">
    <property type="entry name" value="PHOSPHOGLYCOLATE PHOSPHATASE"/>
    <property type="match status" value="1"/>
</dbReference>
<dbReference type="RefSeq" id="WP_023053780.1">
    <property type="nucleotide sequence ID" value="NZ_AWXA01000037.1"/>
</dbReference>
<dbReference type="Pfam" id="PF13242">
    <property type="entry name" value="Hydrolase_like"/>
    <property type="match status" value="1"/>
</dbReference>
<dbReference type="CDD" id="cd01427">
    <property type="entry name" value="HAD_like"/>
    <property type="match status" value="1"/>
</dbReference>
<dbReference type="OrthoDB" id="2474611at2"/>
<dbReference type="SFLD" id="SFLDS00003">
    <property type="entry name" value="Haloacid_Dehalogenase"/>
    <property type="match status" value="1"/>
</dbReference>
<dbReference type="SFLD" id="SFLDG01129">
    <property type="entry name" value="C1.5:_HAD__Beta-PGM__Phosphata"/>
    <property type="match status" value="1"/>
</dbReference>
<dbReference type="GO" id="GO:0008967">
    <property type="term" value="F:phosphoglycolate phosphatase activity"/>
    <property type="evidence" value="ECO:0007669"/>
    <property type="project" value="TreeGrafter"/>
</dbReference>
<keyword evidence="2" id="KW-1185">Reference proteome</keyword>
<organism evidence="1 2">
    <name type="scientific">Megasphaera vaginalis</name>
    <name type="common">ex Srinivasan et al. 2021</name>
    <dbReference type="NCBI Taxonomy" id="1111454"/>
    <lineage>
        <taxon>Bacteria</taxon>
        <taxon>Bacillati</taxon>
        <taxon>Bacillota</taxon>
        <taxon>Negativicutes</taxon>
        <taxon>Veillonellales</taxon>
        <taxon>Veillonellaceae</taxon>
        <taxon>Megasphaera</taxon>
    </lineage>
</organism>
<dbReference type="Gene3D" id="3.40.50.1000">
    <property type="entry name" value="HAD superfamily/HAD-like"/>
    <property type="match status" value="1"/>
</dbReference>
<dbReference type="PATRIC" id="fig|1111454.3.peg.1312"/>
<dbReference type="InterPro" id="IPR036412">
    <property type="entry name" value="HAD-like_sf"/>
</dbReference>
<comment type="caution">
    <text evidence="1">The sequence shown here is derived from an EMBL/GenBank/DDBJ whole genome shotgun (WGS) entry which is preliminary data.</text>
</comment>
<evidence type="ECO:0000313" key="1">
    <source>
        <dbReference type="EMBL" id="ERT59153.1"/>
    </source>
</evidence>
<dbReference type="SUPFAM" id="SSF56784">
    <property type="entry name" value="HAD-like"/>
    <property type="match status" value="1"/>
</dbReference>
<evidence type="ECO:0000313" key="2">
    <source>
        <dbReference type="Proteomes" id="UP000017090"/>
    </source>
</evidence>
<dbReference type="InterPro" id="IPR023214">
    <property type="entry name" value="HAD_sf"/>
</dbReference>
<dbReference type="STRING" id="1111454.HMPREF1250_1389"/>
<reference evidence="1 2" key="1">
    <citation type="submission" date="2013-09" db="EMBL/GenBank/DDBJ databases">
        <authorList>
            <person name="Durkin A.S."/>
            <person name="Haft D.R."/>
            <person name="McCorrison J."/>
            <person name="Torralba M."/>
            <person name="Gillis M."/>
            <person name="Haft D.H."/>
            <person name="Methe B."/>
            <person name="Sutton G."/>
            <person name="Nelson K.E."/>
        </authorList>
    </citation>
    <scope>NUCLEOTIDE SEQUENCE [LARGE SCALE GENOMIC DNA]</scope>
    <source>
        <strain evidence="1 2">BV3C16-1</strain>
    </source>
</reference>
<gene>
    <name evidence="1" type="ORF">HMPREF1250_1389</name>
</gene>
<dbReference type="GO" id="GO:0006281">
    <property type="term" value="P:DNA repair"/>
    <property type="evidence" value="ECO:0007669"/>
    <property type="project" value="TreeGrafter"/>
</dbReference>
<dbReference type="EMBL" id="AWXA01000037">
    <property type="protein sequence ID" value="ERT59153.1"/>
    <property type="molecule type" value="Genomic_DNA"/>
</dbReference>
<protein>
    <submittedName>
        <fullName evidence="1">HAD-hydrolase-like protein</fullName>
    </submittedName>
</protein>
<dbReference type="InterPro" id="IPR050155">
    <property type="entry name" value="HAD-like_hydrolase_sf"/>
</dbReference>
<sequence length="373" mass="40959">MKTVIFDVDGVLLSEERYFDVTALTIWEWLYSPSYMGLDGAAVHFDVSDGEITALRHQLFGADAVLSWLKGHGVNSNWDMVHAYLAVTLLLLARDCRRQRGKSDFVPPLTQEAVTILGRNWRGLSVPSAAEILAALAAAVPADADKDGVFAALTAQAVDELGASAASWLPLRSPFWQLHVNVFQHWYFGDDLYAETYGGQPLQSGKDGFLTRERPLAPAAAIREMFVTLRERGYTLAVATGRSTAETMIPFRTYHWLEAFDKSHMATASDVAAASKQLGRSLDKPHPFAYYLGAFGNVPERYGDYVEMPERFLNGTYYVVGDSLADVLGARSMGAVMIATLTGLEGEAARPMFEREGADFIVAKVTDILSILT</sequence>
<accession>U7UL23</accession>
<proteinExistence type="predicted"/>